<organism evidence="1">
    <name type="scientific">Bacillus thuringiensis</name>
    <dbReference type="NCBI Taxonomy" id="1428"/>
    <lineage>
        <taxon>Bacteria</taxon>
        <taxon>Bacillati</taxon>
        <taxon>Bacillota</taxon>
        <taxon>Bacilli</taxon>
        <taxon>Bacillales</taxon>
        <taxon>Bacillaceae</taxon>
        <taxon>Bacillus</taxon>
        <taxon>Bacillus cereus group</taxon>
    </lineage>
</organism>
<keyword evidence="1" id="KW-0614">Plasmid</keyword>
<dbReference type="AlphaFoldDB" id="B0FXZ6"/>
<dbReference type="InterPro" id="IPR000250">
    <property type="entry name" value="Peptidase_G1"/>
</dbReference>
<evidence type="ECO:0000313" key="1">
    <source>
        <dbReference type="EMBL" id="ABY68553.1"/>
    </source>
</evidence>
<dbReference type="EMBL" id="EU362919">
    <property type="protein sequence ID" value="ABY68553.1"/>
    <property type="molecule type" value="Genomic_DNA"/>
</dbReference>
<dbReference type="PANTHER" id="PTHR37536:SF1">
    <property type="entry name" value="ASPERGILLOPEPSIN, PUTAITVE (AFU_ORTHOLOGUE AFUA_7G01200)"/>
    <property type="match status" value="1"/>
</dbReference>
<dbReference type="GO" id="GO:0070007">
    <property type="term" value="F:glutamic-type endopeptidase activity"/>
    <property type="evidence" value="ECO:0007669"/>
    <property type="project" value="InterPro"/>
</dbReference>
<protein>
    <submittedName>
        <fullName evidence="1">Uncharacterized protein</fullName>
    </submittedName>
</protein>
<dbReference type="PANTHER" id="PTHR37536">
    <property type="entry name" value="PUTATIVE (AFU_ORTHOLOGUE AFUA_3G02970)-RELATED"/>
    <property type="match status" value="1"/>
</dbReference>
<proteinExistence type="predicted"/>
<dbReference type="SUPFAM" id="SSF49899">
    <property type="entry name" value="Concanavalin A-like lectins/glucanases"/>
    <property type="match status" value="1"/>
</dbReference>
<dbReference type="RefSeq" id="WP_012263761.1">
    <property type="nucleotide sequence ID" value="NC_010283.1"/>
</dbReference>
<dbReference type="CDD" id="cd13426">
    <property type="entry name" value="Peptidase_G1"/>
    <property type="match status" value="1"/>
</dbReference>
<dbReference type="Pfam" id="PF01828">
    <property type="entry name" value="Peptidase_A4"/>
    <property type="match status" value="1"/>
</dbReference>
<dbReference type="Gene3D" id="2.60.120.700">
    <property type="entry name" value="Peptidase G1"/>
    <property type="match status" value="1"/>
</dbReference>
<dbReference type="InterPro" id="IPR038656">
    <property type="entry name" value="Peptidase_G1_sf"/>
</dbReference>
<gene>
    <name evidence="1" type="ORF">pFR55_ORF086</name>
</gene>
<reference evidence="1" key="1">
    <citation type="journal article" date="2009" name="Plasmid">
        <title>Complete sequence of three plasmids from Bacillus thuringiensis INTA-FR7-4 environmental isolate and comparison with related plasmids from the Bacillus cereus group.</title>
        <authorList>
            <person name="Amadio A.F."/>
            <person name="Benintende G.B."/>
            <person name="Zandomeni R.O."/>
        </authorList>
    </citation>
    <scope>NUCLEOTIDE SEQUENCE</scope>
    <source>
        <strain evidence="1">INTA-FR7-4</strain>
        <plasmid evidence="1">pFR55</plasmid>
    </source>
</reference>
<name>B0FXZ6_BACTU</name>
<geneLocation type="plasmid" evidence="1">
    <name>pFR55</name>
</geneLocation>
<dbReference type="InterPro" id="IPR013320">
    <property type="entry name" value="ConA-like_dom_sf"/>
</dbReference>
<dbReference type="GO" id="GO:0006508">
    <property type="term" value="P:proteolysis"/>
    <property type="evidence" value="ECO:0007669"/>
    <property type="project" value="InterPro"/>
</dbReference>
<sequence length="234" mass="25497">MVKEIKGFGLIGSDPVFDTIQAEWIVPAIAGIPADPNAQVVIWIGIGGGGPLRGQPATHNVIQIGTGAKYDAFGNPAYYAWWEAYGMPDDRGENLLDEIQFKVEPGDKVRAVIIHGNSFPGAGTGWEVSLWNETQNWSYAQYQFYNGDQTTAEFIVEAPQNFASGVPFPLANYGSVTFEKCFVNQDEPNFSISDMCDMYDPKNPNKTISTPSNLHVSTGPYPKGGDGFTVSYVP</sequence>
<accession>B0FXZ6</accession>